<evidence type="ECO:0000259" key="1">
    <source>
        <dbReference type="PROSITE" id="PS50878"/>
    </source>
</evidence>
<gene>
    <name evidence="2" type="ORF">HHI36_011994</name>
</gene>
<comment type="caution">
    <text evidence="2">The sequence shown here is derived from an EMBL/GenBank/DDBJ whole genome shotgun (WGS) entry which is preliminary data.</text>
</comment>
<accession>A0ABD2ND76</accession>
<dbReference type="Proteomes" id="UP001516400">
    <property type="component" value="Unassembled WGS sequence"/>
</dbReference>
<reference evidence="2 3" key="1">
    <citation type="journal article" date="2021" name="BMC Biol.">
        <title>Horizontally acquired antibacterial genes associated with adaptive radiation of ladybird beetles.</title>
        <authorList>
            <person name="Li H.S."/>
            <person name="Tang X.F."/>
            <person name="Huang Y.H."/>
            <person name="Xu Z.Y."/>
            <person name="Chen M.L."/>
            <person name="Du X.Y."/>
            <person name="Qiu B.Y."/>
            <person name="Chen P.T."/>
            <person name="Zhang W."/>
            <person name="Slipinski A."/>
            <person name="Escalona H.E."/>
            <person name="Waterhouse R.M."/>
            <person name="Zwick A."/>
            <person name="Pang H."/>
        </authorList>
    </citation>
    <scope>NUCLEOTIDE SEQUENCE [LARGE SCALE GENOMIC DNA]</scope>
    <source>
        <strain evidence="2">SYSU2018</strain>
    </source>
</reference>
<sequence>MLIAGNRDDASYMLRTLKEYFEEFGIMLNTRITEYMKVCSDDKSDLEIGSGQTIKHSDSFKYLGVTLTPNGKSSNKIAQGKMKETVKSKQLKWYGPLQRMEEIRWPKKIWNGTPAERRKRARPPGTWKMETEEAIQSRNLEEGDWWNRNF</sequence>
<proteinExistence type="predicted"/>
<dbReference type="EMBL" id="JABFTP020000103">
    <property type="protein sequence ID" value="KAL3276622.1"/>
    <property type="molecule type" value="Genomic_DNA"/>
</dbReference>
<name>A0ABD2ND76_9CUCU</name>
<dbReference type="AlphaFoldDB" id="A0ABD2ND76"/>
<evidence type="ECO:0000313" key="3">
    <source>
        <dbReference type="Proteomes" id="UP001516400"/>
    </source>
</evidence>
<organism evidence="2 3">
    <name type="scientific">Cryptolaemus montrouzieri</name>
    <dbReference type="NCBI Taxonomy" id="559131"/>
    <lineage>
        <taxon>Eukaryota</taxon>
        <taxon>Metazoa</taxon>
        <taxon>Ecdysozoa</taxon>
        <taxon>Arthropoda</taxon>
        <taxon>Hexapoda</taxon>
        <taxon>Insecta</taxon>
        <taxon>Pterygota</taxon>
        <taxon>Neoptera</taxon>
        <taxon>Endopterygota</taxon>
        <taxon>Coleoptera</taxon>
        <taxon>Polyphaga</taxon>
        <taxon>Cucujiformia</taxon>
        <taxon>Coccinelloidea</taxon>
        <taxon>Coccinellidae</taxon>
        <taxon>Scymninae</taxon>
        <taxon>Scymnini</taxon>
        <taxon>Cryptolaemus</taxon>
    </lineage>
</organism>
<protein>
    <recommendedName>
        <fullName evidence="1">Reverse transcriptase domain-containing protein</fullName>
    </recommendedName>
</protein>
<feature type="domain" description="Reverse transcriptase" evidence="1">
    <location>
        <begin position="1"/>
        <end position="67"/>
    </location>
</feature>
<dbReference type="PROSITE" id="PS50878">
    <property type="entry name" value="RT_POL"/>
    <property type="match status" value="1"/>
</dbReference>
<keyword evidence="3" id="KW-1185">Reference proteome</keyword>
<dbReference type="InterPro" id="IPR000477">
    <property type="entry name" value="RT_dom"/>
</dbReference>
<evidence type="ECO:0000313" key="2">
    <source>
        <dbReference type="EMBL" id="KAL3276622.1"/>
    </source>
</evidence>